<protein>
    <recommendedName>
        <fullName evidence="4">Lipoprotein</fullName>
    </recommendedName>
</protein>
<sequence length="107" mass="11611">MSDLLKLMLATIIALSMAGCSHRKTQVAASPEVVIEAIDVGDDVSITSKNGKLHRFIVTRMTNKALYGDGYKVTYGEMSSFEIKKKAKKRKDGPEPVDLDAEPATAP</sequence>
<proteinExistence type="predicted"/>
<organism evidence="2 3">
    <name type="scientific">Hydrocarboniphaga effusa AP103</name>
    <dbReference type="NCBI Taxonomy" id="1172194"/>
    <lineage>
        <taxon>Bacteria</taxon>
        <taxon>Pseudomonadati</taxon>
        <taxon>Pseudomonadota</taxon>
        <taxon>Gammaproteobacteria</taxon>
        <taxon>Nevskiales</taxon>
        <taxon>Nevskiaceae</taxon>
        <taxon>Hydrocarboniphaga</taxon>
    </lineage>
</organism>
<evidence type="ECO:0000313" key="2">
    <source>
        <dbReference type="EMBL" id="EIT68939.1"/>
    </source>
</evidence>
<gene>
    <name evidence="2" type="ORF">WQQ_25210</name>
</gene>
<comment type="caution">
    <text evidence="2">The sequence shown here is derived from an EMBL/GenBank/DDBJ whole genome shotgun (WGS) entry which is preliminary data.</text>
</comment>
<reference evidence="2 3" key="1">
    <citation type="journal article" date="2012" name="J. Bacteriol.">
        <title>Genome Sequence of n-Alkane-Degrading Hydrocarboniphaga effusa Strain AP103T (ATCC BAA-332T).</title>
        <authorList>
            <person name="Chang H.K."/>
            <person name="Zylstra G.J."/>
            <person name="Chae J.C."/>
        </authorList>
    </citation>
    <scope>NUCLEOTIDE SEQUENCE [LARGE SCALE GENOMIC DNA]</scope>
    <source>
        <strain evidence="2 3">AP103</strain>
    </source>
</reference>
<dbReference type="PROSITE" id="PS51257">
    <property type="entry name" value="PROKAR_LIPOPROTEIN"/>
    <property type="match status" value="1"/>
</dbReference>
<evidence type="ECO:0000256" key="1">
    <source>
        <dbReference type="SAM" id="MobiDB-lite"/>
    </source>
</evidence>
<name>I7ZAP8_9GAMM</name>
<dbReference type="Proteomes" id="UP000003704">
    <property type="component" value="Unassembled WGS sequence"/>
</dbReference>
<dbReference type="AlphaFoldDB" id="I7ZAP8"/>
<dbReference type="EMBL" id="AKGD01000002">
    <property type="protein sequence ID" value="EIT68939.1"/>
    <property type="molecule type" value="Genomic_DNA"/>
</dbReference>
<dbReference type="OrthoDB" id="9967323at2"/>
<feature type="region of interest" description="Disordered" evidence="1">
    <location>
        <begin position="84"/>
        <end position="107"/>
    </location>
</feature>
<accession>I7ZAP8</accession>
<evidence type="ECO:0008006" key="4">
    <source>
        <dbReference type="Google" id="ProtNLM"/>
    </source>
</evidence>
<evidence type="ECO:0000313" key="3">
    <source>
        <dbReference type="Proteomes" id="UP000003704"/>
    </source>
</evidence>
<keyword evidence="3" id="KW-1185">Reference proteome</keyword>
<dbReference type="RefSeq" id="WP_007185464.1">
    <property type="nucleotide sequence ID" value="NZ_AKGD01000002.1"/>
</dbReference>